<keyword evidence="4" id="KW-1185">Reference proteome</keyword>
<proteinExistence type="predicted"/>
<name>A0ABS0RP58_9ACTN</name>
<comment type="caution">
    <text evidence="3">The sequence shown here is derived from an EMBL/GenBank/DDBJ whole genome shotgun (WGS) entry which is preliminary data.</text>
</comment>
<gene>
    <name evidence="3" type="ORF">JBF12_39110</name>
</gene>
<keyword evidence="2" id="KW-1133">Transmembrane helix</keyword>
<evidence type="ECO:0000313" key="4">
    <source>
        <dbReference type="Proteomes" id="UP000638849"/>
    </source>
</evidence>
<keyword evidence="2" id="KW-0812">Transmembrane</keyword>
<evidence type="ECO:0000256" key="1">
    <source>
        <dbReference type="SAM" id="MobiDB-lite"/>
    </source>
</evidence>
<feature type="region of interest" description="Disordered" evidence="1">
    <location>
        <begin position="143"/>
        <end position="191"/>
    </location>
</feature>
<evidence type="ECO:0000313" key="3">
    <source>
        <dbReference type="EMBL" id="MBI0318878.1"/>
    </source>
</evidence>
<reference evidence="3 4" key="1">
    <citation type="submission" date="2020-12" db="EMBL/GenBank/DDBJ databases">
        <authorList>
            <person name="Kusuma A.B."/>
            <person name="Nouioui I."/>
            <person name="Goodfellow M."/>
        </authorList>
    </citation>
    <scope>NUCLEOTIDE SEQUENCE [LARGE SCALE GENOMIC DNA]</scope>
    <source>
        <strain evidence="3 4">DSM 41764</strain>
    </source>
</reference>
<feature type="transmembrane region" description="Helical" evidence="2">
    <location>
        <begin position="97"/>
        <end position="121"/>
    </location>
</feature>
<sequence length="191" mass="19662">MAAGQNHGGPAEHGGPPSAERGIPDGLLIGAIALLLGTLALMWSATGLSGLFARGAWPDNLTFMRAPVALRHLLQEPQDLAAAWPDTPKDQLSGYGLFWGIFISELMVLIVLTIFVMGTLARYRTVRAQRRVARANSRANAAEAKRLGLKDTGTARDGAAPAAANGTGVEATPGVEAPPPPVPGPASASAA</sequence>
<feature type="non-terminal residue" evidence="3">
    <location>
        <position position="191"/>
    </location>
</feature>
<feature type="transmembrane region" description="Helical" evidence="2">
    <location>
        <begin position="27"/>
        <end position="53"/>
    </location>
</feature>
<dbReference type="EMBL" id="JAEEAQ010000684">
    <property type="protein sequence ID" value="MBI0318878.1"/>
    <property type="molecule type" value="Genomic_DNA"/>
</dbReference>
<evidence type="ECO:0008006" key="5">
    <source>
        <dbReference type="Google" id="ProtNLM"/>
    </source>
</evidence>
<dbReference type="Proteomes" id="UP000638849">
    <property type="component" value="Unassembled WGS sequence"/>
</dbReference>
<organism evidence="3 4">
    <name type="scientific">Streptomyces javensis</name>
    <dbReference type="NCBI Taxonomy" id="114698"/>
    <lineage>
        <taxon>Bacteria</taxon>
        <taxon>Bacillati</taxon>
        <taxon>Actinomycetota</taxon>
        <taxon>Actinomycetes</taxon>
        <taxon>Kitasatosporales</taxon>
        <taxon>Streptomycetaceae</taxon>
        <taxon>Streptomyces</taxon>
        <taxon>Streptomyces violaceusniger group</taxon>
    </lineage>
</organism>
<protein>
    <recommendedName>
        <fullName evidence="5">Type VI secretion protein</fullName>
    </recommendedName>
</protein>
<accession>A0ABS0RP58</accession>
<keyword evidence="2" id="KW-0472">Membrane</keyword>
<feature type="compositionally biased region" description="Low complexity" evidence="1">
    <location>
        <begin position="155"/>
        <end position="175"/>
    </location>
</feature>
<evidence type="ECO:0000256" key="2">
    <source>
        <dbReference type="SAM" id="Phobius"/>
    </source>
</evidence>